<keyword evidence="2" id="KW-1185">Reference proteome</keyword>
<dbReference type="Proteomes" id="UP001139238">
    <property type="component" value="Unassembled WGS sequence"/>
</dbReference>
<comment type="caution">
    <text evidence="1">The sequence shown here is derived from an EMBL/GenBank/DDBJ whole genome shotgun (WGS) entry which is preliminary data.</text>
</comment>
<proteinExistence type="predicted"/>
<evidence type="ECO:0000313" key="1">
    <source>
        <dbReference type="EMBL" id="MCG8148607.1"/>
    </source>
</evidence>
<dbReference type="EMBL" id="JACSYB010000002">
    <property type="protein sequence ID" value="MCG8148607.1"/>
    <property type="molecule type" value="Genomic_DNA"/>
</dbReference>
<evidence type="ECO:0000313" key="2">
    <source>
        <dbReference type="Proteomes" id="UP001139238"/>
    </source>
</evidence>
<gene>
    <name evidence="1" type="ORF">H9W84_10805</name>
</gene>
<dbReference type="AlphaFoldDB" id="A0A9X2A535"/>
<organism evidence="1 2">
    <name type="scientific">Moraxella tetraodonis</name>
    <dbReference type="NCBI Taxonomy" id="2767221"/>
    <lineage>
        <taxon>Bacteria</taxon>
        <taxon>Pseudomonadati</taxon>
        <taxon>Pseudomonadota</taxon>
        <taxon>Gammaproteobacteria</taxon>
        <taxon>Moraxellales</taxon>
        <taxon>Moraxellaceae</taxon>
        <taxon>Moraxella</taxon>
    </lineage>
</organism>
<reference evidence="1" key="1">
    <citation type="submission" date="2021-08" db="EMBL/GenBank/DDBJ databases">
        <title>Complete genome sequence of Moraxella sp strain PS-22.</title>
        <authorList>
            <person name="Das S.K."/>
        </authorList>
    </citation>
    <scope>NUCLEOTIDE SEQUENCE</scope>
    <source>
        <strain evidence="1">PS-22</strain>
    </source>
</reference>
<dbReference type="RefSeq" id="WP_065253530.1">
    <property type="nucleotide sequence ID" value="NZ_JACSYB010000002.1"/>
</dbReference>
<accession>A0A9X2A535</accession>
<sequence>MEYKEIELLYQCLTNLDFSIEKNNLVNRLEELDDLDDILPIDQDIDDCLWHIVPQLVFWLSDTENRLSQFKSYKTIYTVNKTFIFINPIYICILEKLKIELKSLNFELEEVKDILFTERLSYILYGGYPWHSAYLSANRYLNLINHTAKILIISNATAKNIKDLIHYKNQNRSLLAEPIRINKELIKQPMDGLIQAFHCPDIIENTRQLLALGLIQRNEVIYDDKNYWRS</sequence>
<name>A0A9X2A535_9GAMM</name>
<protein>
    <submittedName>
        <fullName evidence="1">Uncharacterized protein</fullName>
    </submittedName>
</protein>